<reference evidence="1 2" key="1">
    <citation type="submission" date="2017-02" db="EMBL/GenBank/DDBJ databases">
        <title>Genomes of Trichoderma spp. with biocontrol activity.</title>
        <authorList>
            <person name="Gardiner D."/>
            <person name="Kazan K."/>
            <person name="Vos C."/>
            <person name="Harvey P."/>
        </authorList>
    </citation>
    <scope>NUCLEOTIDE SEQUENCE [LARGE SCALE GENOMIC DNA]</scope>
    <source>
        <strain evidence="1 2">A5MH</strain>
    </source>
</reference>
<gene>
    <name evidence="1" type="ORF">TGAMA5MH_05995</name>
</gene>
<dbReference type="Proteomes" id="UP000236546">
    <property type="component" value="Unassembled WGS sequence"/>
</dbReference>
<organism evidence="1 2">
    <name type="scientific">Trichoderma gamsii</name>
    <dbReference type="NCBI Taxonomy" id="398673"/>
    <lineage>
        <taxon>Eukaryota</taxon>
        <taxon>Fungi</taxon>
        <taxon>Dikarya</taxon>
        <taxon>Ascomycota</taxon>
        <taxon>Pezizomycotina</taxon>
        <taxon>Sordariomycetes</taxon>
        <taxon>Hypocreomycetidae</taxon>
        <taxon>Hypocreales</taxon>
        <taxon>Hypocreaceae</taxon>
        <taxon>Trichoderma</taxon>
    </lineage>
</organism>
<sequence>MERWIEHMNKLHSPEWTCRIHPASWVCDAGHDAIRFKDVESFREHMNDKDSHPITPDEHELRVLEIEQWRYLPHDEYTCPLCDFTLDVPKRTVSTDVAGDNPYRPLYEHIAGHLKDLAVLSLPILDTTEEPEMPPGNYEAEEKRNWLRESKEEACPRDNDQEVCATFVSDVQRGSRVSQEHELLKRRKSEPGQVAYPMRNSFDDDFMTYSTRNSFDEEFGTYLSYIDVQYFARNDRFCGSSTTFNAMWQRSKRVKWPSLRWLWRNDAAWM</sequence>
<evidence type="ECO:0000313" key="1">
    <source>
        <dbReference type="EMBL" id="PNP42313.1"/>
    </source>
</evidence>
<dbReference type="EMBL" id="MTYH01000051">
    <property type="protein sequence ID" value="PNP42313.1"/>
    <property type="molecule type" value="Genomic_DNA"/>
</dbReference>
<dbReference type="AlphaFoldDB" id="A0A2K0T9W7"/>
<evidence type="ECO:0000313" key="2">
    <source>
        <dbReference type="Proteomes" id="UP000236546"/>
    </source>
</evidence>
<comment type="caution">
    <text evidence="1">The sequence shown here is derived from an EMBL/GenBank/DDBJ whole genome shotgun (WGS) entry which is preliminary data.</text>
</comment>
<protein>
    <submittedName>
        <fullName evidence="1">Uncharacterized protein</fullName>
    </submittedName>
</protein>
<accession>A0A2K0T9W7</accession>
<proteinExistence type="predicted"/>
<dbReference type="OrthoDB" id="4900603at2759"/>
<name>A0A2K0T9W7_9HYPO</name>